<comment type="caution">
    <text evidence="2">The sequence shown here is derived from an EMBL/GenBank/DDBJ whole genome shotgun (WGS) entry which is preliminary data.</text>
</comment>
<name>A0ABD1WQR0_9LAMI</name>
<keyword evidence="3" id="KW-1185">Reference proteome</keyword>
<feature type="domain" description="Protein ENHANCED DISEASE RESISTANCE 2 C-terminal" evidence="1">
    <location>
        <begin position="2"/>
        <end position="84"/>
    </location>
</feature>
<dbReference type="AlphaFoldDB" id="A0ABD1WQR0"/>
<sequence>MVKEPWIMKTIMKNYYACLLGKSLNCYYHKEHNYLEIDVDIGNSAIATAILRLALGCIMTVTVDMGFLVEAQSDEELPERLFGDSIFGSVQVSRSFLIDSRVDSIPLLARLVACRALLKNKLEVLRANDLTASIDISMLQESK</sequence>
<dbReference type="Proteomes" id="UP001604277">
    <property type="component" value="Unassembled WGS sequence"/>
</dbReference>
<evidence type="ECO:0000313" key="3">
    <source>
        <dbReference type="Proteomes" id="UP001604277"/>
    </source>
</evidence>
<gene>
    <name evidence="2" type="ORF">Fot_05516</name>
</gene>
<dbReference type="PANTHER" id="PTHR12136">
    <property type="entry name" value="ENHANCED DISEASE RESISTANCE-RELATED"/>
    <property type="match status" value="1"/>
</dbReference>
<evidence type="ECO:0000313" key="2">
    <source>
        <dbReference type="EMBL" id="KAL2551897.1"/>
    </source>
</evidence>
<dbReference type="InterPro" id="IPR045096">
    <property type="entry name" value="EDR2-like"/>
</dbReference>
<organism evidence="2 3">
    <name type="scientific">Forsythia ovata</name>
    <dbReference type="NCBI Taxonomy" id="205694"/>
    <lineage>
        <taxon>Eukaryota</taxon>
        <taxon>Viridiplantae</taxon>
        <taxon>Streptophyta</taxon>
        <taxon>Embryophyta</taxon>
        <taxon>Tracheophyta</taxon>
        <taxon>Spermatophyta</taxon>
        <taxon>Magnoliopsida</taxon>
        <taxon>eudicotyledons</taxon>
        <taxon>Gunneridae</taxon>
        <taxon>Pentapetalae</taxon>
        <taxon>asterids</taxon>
        <taxon>lamiids</taxon>
        <taxon>Lamiales</taxon>
        <taxon>Oleaceae</taxon>
        <taxon>Forsythieae</taxon>
        <taxon>Forsythia</taxon>
    </lineage>
</organism>
<dbReference type="InterPro" id="IPR009769">
    <property type="entry name" value="EDR2_C"/>
</dbReference>
<dbReference type="PANTHER" id="PTHR12136:SF91">
    <property type="entry name" value="PROTEIN ENHANCED DISEASE RESISTANCE 2-LIKE"/>
    <property type="match status" value="1"/>
</dbReference>
<reference evidence="3" key="1">
    <citation type="submission" date="2024-07" db="EMBL/GenBank/DDBJ databases">
        <title>Two chromosome-level genome assemblies of Korean endemic species Abeliophyllum distichum and Forsythia ovata (Oleaceae).</title>
        <authorList>
            <person name="Jang H."/>
        </authorList>
    </citation>
    <scope>NUCLEOTIDE SEQUENCE [LARGE SCALE GENOMIC DNA]</scope>
</reference>
<dbReference type="EMBL" id="JBFOLJ010000002">
    <property type="protein sequence ID" value="KAL2551897.1"/>
    <property type="molecule type" value="Genomic_DNA"/>
</dbReference>
<evidence type="ECO:0000259" key="1">
    <source>
        <dbReference type="Pfam" id="PF07059"/>
    </source>
</evidence>
<accession>A0ABD1WQR0</accession>
<proteinExistence type="predicted"/>
<dbReference type="Pfam" id="PF07059">
    <property type="entry name" value="EDR2_C"/>
    <property type="match status" value="1"/>
</dbReference>
<protein>
    <recommendedName>
        <fullName evidence="1">Protein ENHANCED DISEASE RESISTANCE 2 C-terminal domain-containing protein</fullName>
    </recommendedName>
</protein>